<dbReference type="Proteomes" id="UP000267536">
    <property type="component" value="Unassembled WGS sequence"/>
</dbReference>
<dbReference type="OrthoDB" id="1163083at2"/>
<evidence type="ECO:0000313" key="3">
    <source>
        <dbReference type="Proteomes" id="UP000267536"/>
    </source>
</evidence>
<dbReference type="RefSeq" id="WP_123925280.1">
    <property type="nucleotide sequence ID" value="NZ_JBPSDP010000002.1"/>
</dbReference>
<dbReference type="Pfam" id="PF12680">
    <property type="entry name" value="SnoaL_2"/>
    <property type="match status" value="1"/>
</dbReference>
<dbReference type="SUPFAM" id="SSF54427">
    <property type="entry name" value="NTF2-like"/>
    <property type="match status" value="1"/>
</dbReference>
<proteinExistence type="predicted"/>
<feature type="domain" description="SnoaL-like" evidence="1">
    <location>
        <begin position="5"/>
        <end position="98"/>
    </location>
</feature>
<sequence length="136" mass="14717">MHPFRKAVENRDLAAVDELLAENVTFISPVAFAPYRGKPITAAILRGVLRVFEDFRYVTEFGAPGAPDHALVFEATVNGKVITGCDFLHLDADGRIDELMVMVRPLSGATALAEAMGAQLDRIRAEAESGATTESR</sequence>
<comment type="caution">
    <text evidence="2">The sequence shown here is derived from an EMBL/GenBank/DDBJ whole genome shotgun (WGS) entry which is preliminary data.</text>
</comment>
<dbReference type="AlphaFoldDB" id="A0A3N4GTH7"/>
<evidence type="ECO:0000313" key="2">
    <source>
        <dbReference type="EMBL" id="RPA66319.1"/>
    </source>
</evidence>
<dbReference type="InterPro" id="IPR037401">
    <property type="entry name" value="SnoaL-like"/>
</dbReference>
<organism evidence="2 3">
    <name type="scientific">Gordonia oryzae</name>
    <dbReference type="NCBI Taxonomy" id="2487349"/>
    <lineage>
        <taxon>Bacteria</taxon>
        <taxon>Bacillati</taxon>
        <taxon>Actinomycetota</taxon>
        <taxon>Actinomycetes</taxon>
        <taxon>Mycobacteriales</taxon>
        <taxon>Gordoniaceae</taxon>
        <taxon>Gordonia</taxon>
    </lineage>
</organism>
<keyword evidence="3" id="KW-1185">Reference proteome</keyword>
<dbReference type="InterPro" id="IPR032710">
    <property type="entry name" value="NTF2-like_dom_sf"/>
</dbReference>
<protein>
    <submittedName>
        <fullName evidence="2">Nuclear transport factor 2 family protein</fullName>
    </submittedName>
</protein>
<accession>A0A3N4GTH7</accession>
<evidence type="ECO:0000259" key="1">
    <source>
        <dbReference type="Pfam" id="PF12680"/>
    </source>
</evidence>
<gene>
    <name evidence="2" type="ORF">EF294_01785</name>
</gene>
<dbReference type="Gene3D" id="3.10.450.50">
    <property type="match status" value="1"/>
</dbReference>
<name>A0A3N4GTH7_9ACTN</name>
<reference evidence="2 3" key="1">
    <citation type="submission" date="2018-11" db="EMBL/GenBank/DDBJ databases">
        <title>Draft genome sequence of Gordonia sp. RS15-1S isolated from rice stems.</title>
        <authorList>
            <person name="Muangham S."/>
        </authorList>
    </citation>
    <scope>NUCLEOTIDE SEQUENCE [LARGE SCALE GENOMIC DNA]</scope>
    <source>
        <strain evidence="2 3">RS15-1S</strain>
    </source>
</reference>
<dbReference type="EMBL" id="RKMH01000001">
    <property type="protein sequence ID" value="RPA66319.1"/>
    <property type="molecule type" value="Genomic_DNA"/>
</dbReference>